<dbReference type="PANTHER" id="PTHR37944">
    <property type="entry name" value="PORIN B"/>
    <property type="match status" value="1"/>
</dbReference>
<dbReference type="GO" id="GO:0008643">
    <property type="term" value="P:carbohydrate transport"/>
    <property type="evidence" value="ECO:0007669"/>
    <property type="project" value="InterPro"/>
</dbReference>
<proteinExistence type="inferred from homology"/>
<gene>
    <name evidence="3" type="ORF">AAJCM20276_09740</name>
</gene>
<organism evidence="3 4">
    <name type="scientific">Acetobacter aceti</name>
    <dbReference type="NCBI Taxonomy" id="435"/>
    <lineage>
        <taxon>Bacteria</taxon>
        <taxon>Pseudomonadati</taxon>
        <taxon>Pseudomonadota</taxon>
        <taxon>Alphaproteobacteria</taxon>
        <taxon>Acetobacterales</taxon>
        <taxon>Acetobacteraceae</taxon>
        <taxon>Acetobacter</taxon>
        <taxon>Acetobacter subgen. Acetobacter</taxon>
    </lineage>
</organism>
<dbReference type="Proteomes" id="UP000515220">
    <property type="component" value="Chromosome"/>
</dbReference>
<reference evidence="3 4" key="1">
    <citation type="submission" date="2020-07" db="EMBL/GenBank/DDBJ databases">
        <title>Complete Genome Sequence of an acetic acid bacterium, Acetobacter aceti JCM20276.</title>
        <authorList>
            <person name="Hirose Y."/>
            <person name="Mihara H."/>
        </authorList>
    </citation>
    <scope>NUCLEOTIDE SEQUENCE [LARGE SCALE GENOMIC DNA]</scope>
    <source>
        <strain evidence="3 4">JCM20276</strain>
    </source>
</reference>
<evidence type="ECO:0000313" key="3">
    <source>
        <dbReference type="EMBL" id="BCI66350.1"/>
    </source>
</evidence>
<evidence type="ECO:0000256" key="2">
    <source>
        <dbReference type="RuleBase" id="RU363072"/>
    </source>
</evidence>
<dbReference type="Pfam" id="PF04966">
    <property type="entry name" value="OprB"/>
    <property type="match status" value="1"/>
</dbReference>
<sequence>MNMLAKCSLLSFSFLTSFATASSAAWSAETGSSQVTVTAKEKWNSSRAAQRETDPSVPAFVPDISTPAGIPQIPSVNINTSEKQPYSFSLQFDSVRHVGQVMARNGVYLSGWNVSQFAGVPNGGIGHGSFFNENFALGLDFDMENIAGIKGAKIHFLSDTLAGQGHAGDFTGSNWSYLSFWGNHDGLELREFTWDQALFNNRLHILAGRLNPKTGEFEGSELYCLFQAFMCSIAPTLSINGSLPGAPTSSWGARVLVKPTKSTYIKGGIWEAEPWLKSTNHNAWPGADWGFDKAEGEYIPIEGGYRTNFSNDLYPRAYDIGFVYDTALYSDPLYNTRGQDRPLYGGAAQSRRGRTNFYVQAQQMVWKPERKGERGLVVFGAANFSTSGAANVKDGFVLGLLDWGPFAARPRDFTGVVFESLVWDRHLVRAMNETMQAGHIHGRWASVETMAEFNYGFSIAPGVSVVPYLEYLWHPDQIGRKIKSDVTHALQLGFSLNMQLNPALGLPMLHRVRN</sequence>
<dbReference type="InterPro" id="IPR052932">
    <property type="entry name" value="OprB_Porin"/>
</dbReference>
<comment type="similarity">
    <text evidence="1 2">Belongs to the OprB family.</text>
</comment>
<dbReference type="PANTHER" id="PTHR37944:SF1">
    <property type="entry name" value="PORIN B"/>
    <property type="match status" value="1"/>
</dbReference>
<dbReference type="InterPro" id="IPR007049">
    <property type="entry name" value="Carb-sel_porin_OprB"/>
</dbReference>
<name>A0A6S6PHF4_ACEAC</name>
<dbReference type="GO" id="GO:0015288">
    <property type="term" value="F:porin activity"/>
    <property type="evidence" value="ECO:0007669"/>
    <property type="project" value="InterPro"/>
</dbReference>
<evidence type="ECO:0000313" key="4">
    <source>
        <dbReference type="Proteomes" id="UP000515220"/>
    </source>
</evidence>
<dbReference type="AlphaFoldDB" id="A0A6S6PHF4"/>
<evidence type="ECO:0000256" key="1">
    <source>
        <dbReference type="ARBA" id="ARBA00008769"/>
    </source>
</evidence>
<dbReference type="Gene3D" id="2.40.160.180">
    <property type="entry name" value="Carbohydrate-selective porin OprB"/>
    <property type="match status" value="1"/>
</dbReference>
<keyword evidence="2" id="KW-0732">Signal</keyword>
<dbReference type="InterPro" id="IPR038673">
    <property type="entry name" value="OprB_sf"/>
</dbReference>
<feature type="chain" id="PRO_5028524504" evidence="2">
    <location>
        <begin position="25"/>
        <end position="514"/>
    </location>
</feature>
<dbReference type="EMBL" id="AP023326">
    <property type="protein sequence ID" value="BCI66350.1"/>
    <property type="molecule type" value="Genomic_DNA"/>
</dbReference>
<feature type="signal peptide" evidence="2">
    <location>
        <begin position="1"/>
        <end position="24"/>
    </location>
</feature>
<protein>
    <submittedName>
        <fullName evidence="3">Porin</fullName>
    </submittedName>
</protein>
<dbReference type="RefSeq" id="WP_099349492.1">
    <property type="nucleotide sequence ID" value="NZ_AP023326.1"/>
</dbReference>
<accession>A0A6S6PHF4</accession>
<dbReference type="GO" id="GO:0016020">
    <property type="term" value="C:membrane"/>
    <property type="evidence" value="ECO:0007669"/>
    <property type="project" value="InterPro"/>
</dbReference>